<dbReference type="AlphaFoldDB" id="A0A8H4RFL0"/>
<evidence type="ECO:0000313" key="10">
    <source>
        <dbReference type="EMBL" id="KAF4629195.1"/>
    </source>
</evidence>
<comment type="caution">
    <text evidence="10">The sequence shown here is derived from an EMBL/GenBank/DDBJ whole genome shotgun (WGS) entry which is preliminary data.</text>
</comment>
<dbReference type="EMBL" id="JAAMPI010000707">
    <property type="protein sequence ID" value="KAF4629195.1"/>
    <property type="molecule type" value="Genomic_DNA"/>
</dbReference>
<evidence type="ECO:0000256" key="3">
    <source>
        <dbReference type="ARBA" id="ARBA00022525"/>
    </source>
</evidence>
<evidence type="ECO:0000259" key="9">
    <source>
        <dbReference type="Pfam" id="PF03443"/>
    </source>
</evidence>
<keyword evidence="4 6" id="KW-1015">Disulfide bond</keyword>
<dbReference type="CDD" id="cd21175">
    <property type="entry name" value="LPMO_AA9"/>
    <property type="match status" value="1"/>
</dbReference>
<dbReference type="PANTHER" id="PTHR33353">
    <property type="entry name" value="PUTATIVE (AFU_ORTHOLOGUE AFUA_1G12560)-RELATED"/>
    <property type="match status" value="1"/>
</dbReference>
<protein>
    <recommendedName>
        <fullName evidence="6">AA9 family lytic polysaccharide monooxygenase</fullName>
        <ecNumber evidence="6">1.14.99.56</ecNumber>
    </recommendedName>
    <alternativeName>
        <fullName evidence="6">Endo-beta-1,4-glucanase</fullName>
    </alternativeName>
    <alternativeName>
        <fullName evidence="6">Glycosyl hydrolase 61 family protein</fullName>
    </alternativeName>
</protein>
<proteinExistence type="predicted"/>
<keyword evidence="11" id="KW-1185">Reference proteome</keyword>
<dbReference type="EC" id="1.14.99.56" evidence="6"/>
<feature type="chain" id="PRO_5034740181" description="AA9 family lytic polysaccharide monooxygenase" evidence="8">
    <location>
        <begin position="20"/>
        <end position="299"/>
    </location>
</feature>
<name>A0A8H4RFL0_9HELO</name>
<accession>A0A8H4RFL0</accession>
<dbReference type="PANTHER" id="PTHR33353:SF11">
    <property type="entry name" value="GLYCOSYLHYDROLASE FAMILY 61-7 PROTEIN"/>
    <property type="match status" value="1"/>
</dbReference>
<evidence type="ECO:0000256" key="6">
    <source>
        <dbReference type="RuleBase" id="RU368122"/>
    </source>
</evidence>
<evidence type="ECO:0000313" key="11">
    <source>
        <dbReference type="Proteomes" id="UP000566819"/>
    </source>
</evidence>
<evidence type="ECO:0000256" key="7">
    <source>
        <dbReference type="SAM" id="MobiDB-lite"/>
    </source>
</evidence>
<comment type="domain">
    <text evidence="6">Has a modular structure: an endo-beta-1,4-glucanase catalytic module at the N-terminus, a linker rich in serines and threonines, and a C-terminal carbohydrate-binding module (CBM).</text>
</comment>
<feature type="region of interest" description="Disordered" evidence="7">
    <location>
        <begin position="231"/>
        <end position="258"/>
    </location>
</feature>
<evidence type="ECO:0000256" key="4">
    <source>
        <dbReference type="ARBA" id="ARBA00023157"/>
    </source>
</evidence>
<dbReference type="GO" id="GO:0005576">
    <property type="term" value="C:extracellular region"/>
    <property type="evidence" value="ECO:0007669"/>
    <property type="project" value="UniProtKB-SubCell"/>
</dbReference>
<keyword evidence="8" id="KW-0732">Signal</keyword>
<comment type="subcellular location">
    <subcellularLocation>
        <location evidence="2 6">Secreted</location>
    </subcellularLocation>
</comment>
<dbReference type="Pfam" id="PF03443">
    <property type="entry name" value="AA9"/>
    <property type="match status" value="1"/>
</dbReference>
<gene>
    <name evidence="10" type="ORF">G7Y89_g8951</name>
</gene>
<dbReference type="Proteomes" id="UP000566819">
    <property type="component" value="Unassembled WGS sequence"/>
</dbReference>
<dbReference type="InterPro" id="IPR005103">
    <property type="entry name" value="AA9_LPMO"/>
</dbReference>
<keyword evidence="6" id="KW-0624">Polysaccharide degradation</keyword>
<evidence type="ECO:0000256" key="8">
    <source>
        <dbReference type="SAM" id="SignalP"/>
    </source>
</evidence>
<evidence type="ECO:0000256" key="2">
    <source>
        <dbReference type="ARBA" id="ARBA00004613"/>
    </source>
</evidence>
<dbReference type="OrthoDB" id="6038816at2759"/>
<organism evidence="10 11">
    <name type="scientific">Cudoniella acicularis</name>
    <dbReference type="NCBI Taxonomy" id="354080"/>
    <lineage>
        <taxon>Eukaryota</taxon>
        <taxon>Fungi</taxon>
        <taxon>Dikarya</taxon>
        <taxon>Ascomycota</taxon>
        <taxon>Pezizomycotina</taxon>
        <taxon>Leotiomycetes</taxon>
        <taxon>Helotiales</taxon>
        <taxon>Tricladiaceae</taxon>
        <taxon>Cudoniella</taxon>
    </lineage>
</organism>
<dbReference type="Gene3D" id="2.70.50.70">
    <property type="match status" value="1"/>
</dbReference>
<dbReference type="GO" id="GO:0030245">
    <property type="term" value="P:cellulose catabolic process"/>
    <property type="evidence" value="ECO:0007669"/>
    <property type="project" value="UniProtKB-UniRule"/>
</dbReference>
<keyword evidence="6" id="KW-0136">Cellulose degradation</keyword>
<feature type="signal peptide" evidence="8">
    <location>
        <begin position="1"/>
        <end position="19"/>
    </location>
</feature>
<keyword evidence="5" id="KW-0325">Glycoprotein</keyword>
<comment type="cofactor">
    <cofactor evidence="1">
        <name>Cu(2+)</name>
        <dbReference type="ChEBI" id="CHEBI:29036"/>
    </cofactor>
</comment>
<keyword evidence="6" id="KW-0119">Carbohydrate metabolism</keyword>
<comment type="function">
    <text evidence="6">Lytic polysaccharide monooxygenase (LMPO) that depolymerizes crystalline and amorphous polysaccharides via the oxidation of scissile alpha- or beta-(1-4)-glycosidic bonds, yielding C1 and/or C4 oxidation products. Catalysis by LPMOs requires the reduction of the active-site copper from Cu(II) to Cu(I) by a reducing agent and H(2)O(2) or O(2) as a cosubstrate.</text>
</comment>
<comment type="catalytic activity">
    <reaction evidence="6">
        <text>[(1-&gt;4)-beta-D-glucosyl]n+m + reduced acceptor + O2 = 4-dehydro-beta-D-glucosyl-[(1-&gt;4)-beta-D-glucosyl]n-1 + [(1-&gt;4)-beta-D-glucosyl]m + acceptor + H2O.</text>
        <dbReference type="EC" id="1.14.99.56"/>
    </reaction>
</comment>
<evidence type="ECO:0000256" key="1">
    <source>
        <dbReference type="ARBA" id="ARBA00001973"/>
    </source>
</evidence>
<dbReference type="GO" id="GO:0008810">
    <property type="term" value="F:cellulase activity"/>
    <property type="evidence" value="ECO:0007669"/>
    <property type="project" value="UniProtKB-UniRule"/>
</dbReference>
<keyword evidence="3 6" id="KW-0964">Secreted</keyword>
<dbReference type="GO" id="GO:0030248">
    <property type="term" value="F:cellulose binding"/>
    <property type="evidence" value="ECO:0007669"/>
    <property type="project" value="UniProtKB-UniRule"/>
</dbReference>
<feature type="domain" description="Auxiliary Activity family 9 catalytic" evidence="9">
    <location>
        <begin position="20"/>
        <end position="217"/>
    </location>
</feature>
<evidence type="ECO:0000256" key="5">
    <source>
        <dbReference type="ARBA" id="ARBA00023180"/>
    </source>
</evidence>
<sequence length="299" mass="30458">MKSVSLALGLAALASQASAHYIFEQFNHGGTLYPVYQYIRQNTNNNSPVTDLKSTDLRCNVGGLTGNATQTLTVAAGDSFTFKSDIAVYHDGPLSMYMAQVPSGTTAAEFDGSGQVWFKILDLGPTFDASGTATWPLAQTYTSTIPASLPAGSYLLRIQQLGIHNPYPAGTPQFYISCAQLTVTGGGSGTPGPLVSIPGFITGTEPGYTVNIYTNFHNYTVPGPAVWSGASGGSAGGSAGTSAAAPNPPASSAAPTTPTVATTTHVAVSSPTSVTAVQKYGQCGGANWKGATTTGGIGK</sequence>
<dbReference type="InterPro" id="IPR049892">
    <property type="entry name" value="AA9"/>
</dbReference>
<feature type="compositionally biased region" description="Low complexity" evidence="7">
    <location>
        <begin position="240"/>
        <end position="258"/>
    </location>
</feature>
<reference evidence="10 11" key="1">
    <citation type="submission" date="2020-03" db="EMBL/GenBank/DDBJ databases">
        <title>Draft Genome Sequence of Cudoniella acicularis.</title>
        <authorList>
            <person name="Buettner E."/>
            <person name="Kellner H."/>
        </authorList>
    </citation>
    <scope>NUCLEOTIDE SEQUENCE [LARGE SCALE GENOMIC DNA]</scope>
    <source>
        <strain evidence="10 11">DSM 108380</strain>
    </source>
</reference>